<comment type="caution">
    <text evidence="2">The sequence shown here is derived from an EMBL/GenBank/DDBJ whole genome shotgun (WGS) entry which is preliminary data.</text>
</comment>
<proteinExistence type="predicted"/>
<accession>A0A4S1WGD3</accession>
<organism evidence="2 3">
    <name type="scientific">Sphingomonas naasensis</name>
    <dbReference type="NCBI Taxonomy" id="1344951"/>
    <lineage>
        <taxon>Bacteria</taxon>
        <taxon>Pseudomonadati</taxon>
        <taxon>Pseudomonadota</taxon>
        <taxon>Alphaproteobacteria</taxon>
        <taxon>Sphingomonadales</taxon>
        <taxon>Sphingomonadaceae</taxon>
        <taxon>Sphingomonas</taxon>
    </lineage>
</organism>
<name>A0A4S1WGD3_9SPHN</name>
<evidence type="ECO:0008006" key="4">
    <source>
        <dbReference type="Google" id="ProtNLM"/>
    </source>
</evidence>
<feature type="compositionally biased region" description="Low complexity" evidence="1">
    <location>
        <begin position="28"/>
        <end position="38"/>
    </location>
</feature>
<evidence type="ECO:0000313" key="3">
    <source>
        <dbReference type="Proteomes" id="UP000309848"/>
    </source>
</evidence>
<reference evidence="2 3" key="1">
    <citation type="submission" date="2019-04" db="EMBL/GenBank/DDBJ databases">
        <title>Sphingomonas psychrotolerans sp. nov., isolated from soil in the Tianshan Mountains, Xinjiang, China.</title>
        <authorList>
            <person name="Luo Y."/>
            <person name="Sheng H."/>
        </authorList>
    </citation>
    <scope>NUCLEOTIDE SEQUENCE [LARGE SCALE GENOMIC DNA]</scope>
    <source>
        <strain evidence="2 3">KIS18-15</strain>
    </source>
</reference>
<dbReference type="OrthoDB" id="8113882at2"/>
<dbReference type="Proteomes" id="UP000309848">
    <property type="component" value="Unassembled WGS sequence"/>
</dbReference>
<gene>
    <name evidence="2" type="ORF">E5A74_14715</name>
</gene>
<keyword evidence="3" id="KW-1185">Reference proteome</keyword>
<feature type="region of interest" description="Disordered" evidence="1">
    <location>
        <begin position="19"/>
        <end position="38"/>
    </location>
</feature>
<evidence type="ECO:0000313" key="2">
    <source>
        <dbReference type="EMBL" id="TGX40737.1"/>
    </source>
</evidence>
<dbReference type="AlphaFoldDB" id="A0A4S1WGD3"/>
<dbReference type="RefSeq" id="WP_135986273.1">
    <property type="nucleotide sequence ID" value="NZ_JAASQM010000005.1"/>
</dbReference>
<sequence length="189" mass="19555">MKFAVPALVAALVLSACGSSEQKPDQPDQPAAGADADPAGEVIPVPAGGYFKLAAGLWERKVTPMSDLPPIVERICVGDATRAQFIPINEGRGLVGDCKLTMQNELSMFGVSFEMQCSKPRPTKVGGNMSFKDNVLNGILNIEGGSTGAGDKLPPYAGVKTVRVGDCPSNMKPGDIADPSGKIVGRLGG</sequence>
<dbReference type="PROSITE" id="PS51257">
    <property type="entry name" value="PROKAR_LIPOPROTEIN"/>
    <property type="match status" value="1"/>
</dbReference>
<protein>
    <recommendedName>
        <fullName evidence="4">DUF3617 family protein</fullName>
    </recommendedName>
</protein>
<evidence type="ECO:0000256" key="1">
    <source>
        <dbReference type="SAM" id="MobiDB-lite"/>
    </source>
</evidence>
<dbReference type="EMBL" id="SRXU01000006">
    <property type="protein sequence ID" value="TGX40737.1"/>
    <property type="molecule type" value="Genomic_DNA"/>
</dbReference>